<protein>
    <submittedName>
        <fullName evidence="5">C6 transcription factor</fullName>
    </submittedName>
</protein>
<dbReference type="InterPro" id="IPR052783">
    <property type="entry name" value="Metabolic/Drug-Res_Regulator"/>
</dbReference>
<dbReference type="SUPFAM" id="SSF57701">
    <property type="entry name" value="Zn2/Cys6 DNA-binding domain"/>
    <property type="match status" value="1"/>
</dbReference>
<dbReference type="PANTHER" id="PTHR47655">
    <property type="entry name" value="QUINIC ACID UTILIZATION ACTIVATOR"/>
    <property type="match status" value="1"/>
</dbReference>
<feature type="region of interest" description="Disordered" evidence="3">
    <location>
        <begin position="1"/>
        <end position="28"/>
    </location>
</feature>
<dbReference type="PROSITE" id="PS00463">
    <property type="entry name" value="ZN2_CY6_FUNGAL_1"/>
    <property type="match status" value="1"/>
</dbReference>
<dbReference type="Proteomes" id="UP001629113">
    <property type="component" value="Unassembled WGS sequence"/>
</dbReference>
<dbReference type="InterPro" id="IPR036864">
    <property type="entry name" value="Zn2-C6_fun-type_DNA-bd_sf"/>
</dbReference>
<dbReference type="SMART" id="SM00906">
    <property type="entry name" value="Fungal_trans"/>
    <property type="match status" value="1"/>
</dbReference>
<dbReference type="InterPro" id="IPR001138">
    <property type="entry name" value="Zn2Cys6_DnaBD"/>
</dbReference>
<organism evidence="5 6">
    <name type="scientific">Phlyctema vagabunda</name>
    <dbReference type="NCBI Taxonomy" id="108571"/>
    <lineage>
        <taxon>Eukaryota</taxon>
        <taxon>Fungi</taxon>
        <taxon>Dikarya</taxon>
        <taxon>Ascomycota</taxon>
        <taxon>Pezizomycotina</taxon>
        <taxon>Leotiomycetes</taxon>
        <taxon>Helotiales</taxon>
        <taxon>Dermateaceae</taxon>
        <taxon>Phlyctema</taxon>
    </lineage>
</organism>
<evidence type="ECO:0000313" key="6">
    <source>
        <dbReference type="Proteomes" id="UP001629113"/>
    </source>
</evidence>
<comment type="caution">
    <text evidence="5">The sequence shown here is derived from an EMBL/GenBank/DDBJ whole genome shotgun (WGS) entry which is preliminary data.</text>
</comment>
<dbReference type="InterPro" id="IPR007219">
    <property type="entry name" value="XnlR_reg_dom"/>
</dbReference>
<evidence type="ECO:0000256" key="2">
    <source>
        <dbReference type="ARBA" id="ARBA00023242"/>
    </source>
</evidence>
<proteinExistence type="predicted"/>
<keyword evidence="6" id="KW-1185">Reference proteome</keyword>
<keyword evidence="1" id="KW-0479">Metal-binding</keyword>
<evidence type="ECO:0000259" key="4">
    <source>
        <dbReference type="PROSITE" id="PS50048"/>
    </source>
</evidence>
<feature type="region of interest" description="Disordered" evidence="3">
    <location>
        <begin position="162"/>
        <end position="184"/>
    </location>
</feature>
<sequence length="828" mass="92134">MNSTLPVEADSKPLDSNPINSKRKRQTPAQLAARVARACDRCRGRKYKCDGGHPCTSCNVNNQTCTYDPVLRRRGLPEGYVRGLERLLGLAISRDKSFEELVVSIAHDGHDDDYALESPPDGWNVEKMDEKLHESWKRSNVSSQMENLIPILESFESKGWKRRRVEQGENPADPKPQFEPPQELSSYPAYVRPEAVAPMVSPVGAHRRAQSGYFRPLSVPPGADLKTLQALTFKLVIPSQLPERAGRLLDSYFTFTHCWLPFIERHDLLRLSYRYSEISGTLSPNSLGTGEIAALWALLAYTDHPTVDSSTPMSPLGHDNITTEQLYGAAKALIPSERSGYELGHVQALLLMVLYNMRYACLDAAWMHIGQAVRIAIILGLDKPTAPLELVDQGRKVGGRDTHVFLACFVLDTLLAARLNRLPHLRKDSLLHVGPLFEDGPEEWEPWVDSQTTSQAFTHFRNPSFITSTFNRLIEVLVVLNEVICDKSLGSQWEAKHSLLRARLADSAAQFKSRSQRQIQHPLPHHTVLHLLHISTLVYMRLHALSQPQNKQSPSSIVPMSAQLTSQLQQCLNVFGPVQYPPLLGFSALLALKEDETFSIQPTAETSAWKEQLLEIAIKLEVRNSGFREIQNAIALSKFAAITQPNVKLADPLPTTSYISESANQPRHFWNTPVQDSPHARSTRSDSIVGSHHATSVSHSDVNRFDGTIRMPSAHTPTNQSKPMSGGEFGDIGPFETATAIIAETPSPVHTDVHNEVDVSKEDFKKPWTAPETPGGDSDAAFLSLAHLDTTQWSSNWEDGLAELGFANDSMFREFCNDPDRLFSDDGA</sequence>
<evidence type="ECO:0000256" key="3">
    <source>
        <dbReference type="SAM" id="MobiDB-lite"/>
    </source>
</evidence>
<dbReference type="Gene3D" id="4.10.240.10">
    <property type="entry name" value="Zn(2)-C6 fungal-type DNA-binding domain"/>
    <property type="match status" value="1"/>
</dbReference>
<dbReference type="Pfam" id="PF00172">
    <property type="entry name" value="Zn_clus"/>
    <property type="match status" value="1"/>
</dbReference>
<gene>
    <name evidence="5" type="ORF">PVAG01_00302</name>
</gene>
<reference evidence="5 6" key="1">
    <citation type="submission" date="2024-06" db="EMBL/GenBank/DDBJ databases">
        <title>Complete genome of Phlyctema vagabunda strain 19-DSS-EL-015.</title>
        <authorList>
            <person name="Fiorenzani C."/>
        </authorList>
    </citation>
    <scope>NUCLEOTIDE SEQUENCE [LARGE SCALE GENOMIC DNA]</scope>
    <source>
        <strain evidence="5 6">19-DSS-EL-015</strain>
    </source>
</reference>
<dbReference type="EMBL" id="JBFCZG010000001">
    <property type="protein sequence ID" value="KAL3426793.1"/>
    <property type="molecule type" value="Genomic_DNA"/>
</dbReference>
<feature type="region of interest" description="Disordered" evidence="3">
    <location>
        <begin position="668"/>
        <end position="733"/>
    </location>
</feature>
<dbReference type="CDD" id="cd12148">
    <property type="entry name" value="fungal_TF_MHR"/>
    <property type="match status" value="1"/>
</dbReference>
<dbReference type="PROSITE" id="PS50048">
    <property type="entry name" value="ZN2_CY6_FUNGAL_2"/>
    <property type="match status" value="1"/>
</dbReference>
<accession>A0ABR4PTU5</accession>
<evidence type="ECO:0000313" key="5">
    <source>
        <dbReference type="EMBL" id="KAL3426793.1"/>
    </source>
</evidence>
<feature type="compositionally biased region" description="Polar residues" evidence="3">
    <location>
        <begin position="685"/>
        <end position="700"/>
    </location>
</feature>
<name>A0ABR4PTU5_9HELO</name>
<feature type="domain" description="Zn(2)-C6 fungal-type" evidence="4">
    <location>
        <begin position="38"/>
        <end position="67"/>
    </location>
</feature>
<dbReference type="PANTHER" id="PTHR47655:SF2">
    <property type="entry name" value="QUINIC ACID UTILIZATION ACTIVATOR"/>
    <property type="match status" value="1"/>
</dbReference>
<dbReference type="Pfam" id="PF04082">
    <property type="entry name" value="Fungal_trans"/>
    <property type="match status" value="1"/>
</dbReference>
<dbReference type="SMART" id="SM00066">
    <property type="entry name" value="GAL4"/>
    <property type="match status" value="1"/>
</dbReference>
<evidence type="ECO:0000256" key="1">
    <source>
        <dbReference type="ARBA" id="ARBA00022723"/>
    </source>
</evidence>
<keyword evidence="2" id="KW-0539">Nucleus</keyword>
<dbReference type="CDD" id="cd00067">
    <property type="entry name" value="GAL4"/>
    <property type="match status" value="1"/>
</dbReference>